<evidence type="ECO:0000256" key="2">
    <source>
        <dbReference type="ARBA" id="ARBA00022741"/>
    </source>
</evidence>
<dbReference type="PROSITE" id="PS50893">
    <property type="entry name" value="ABC_TRANSPORTER_2"/>
    <property type="match status" value="1"/>
</dbReference>
<evidence type="ECO:0000256" key="1">
    <source>
        <dbReference type="ARBA" id="ARBA00022448"/>
    </source>
</evidence>
<dbReference type="SMART" id="SM00382">
    <property type="entry name" value="AAA"/>
    <property type="match status" value="1"/>
</dbReference>
<dbReference type="NCBIfam" id="TIGR01188">
    <property type="entry name" value="drrA"/>
    <property type="match status" value="1"/>
</dbReference>
<organism evidence="7 8">
    <name type="scientific">Candidatus Methanolliviera hydrocarbonicum</name>
    <dbReference type="NCBI Taxonomy" id="2491085"/>
    <lineage>
        <taxon>Archaea</taxon>
        <taxon>Methanobacteriati</taxon>
        <taxon>Methanobacteriota</taxon>
        <taxon>Candidatus Methanoliparia</taxon>
        <taxon>Candidatus Methanoliparales</taxon>
        <taxon>Candidatus Methanollivieraceae</taxon>
        <taxon>Candidatus Methanolliviera</taxon>
    </lineage>
</organism>
<feature type="compositionally biased region" description="Basic residues" evidence="5">
    <location>
        <begin position="300"/>
        <end position="309"/>
    </location>
</feature>
<evidence type="ECO:0000259" key="6">
    <source>
        <dbReference type="PROSITE" id="PS50893"/>
    </source>
</evidence>
<evidence type="ECO:0000313" key="8">
    <source>
        <dbReference type="Proteomes" id="UP000320766"/>
    </source>
</evidence>
<evidence type="ECO:0000256" key="5">
    <source>
        <dbReference type="SAM" id="MobiDB-lite"/>
    </source>
</evidence>
<keyword evidence="1" id="KW-0813">Transport</keyword>
<evidence type="ECO:0000256" key="4">
    <source>
        <dbReference type="ARBA" id="ARBA00049985"/>
    </source>
</evidence>
<dbReference type="InterPro" id="IPR003439">
    <property type="entry name" value="ABC_transporter-like_ATP-bd"/>
</dbReference>
<dbReference type="Gene3D" id="3.40.50.300">
    <property type="entry name" value="P-loop containing nucleotide triphosphate hydrolases"/>
    <property type="match status" value="1"/>
</dbReference>
<dbReference type="InterPro" id="IPR025302">
    <property type="entry name" value="DrrA1/2-like_C"/>
</dbReference>
<dbReference type="Pfam" id="PF13732">
    <property type="entry name" value="DrrA1-3_C"/>
    <property type="match status" value="1"/>
</dbReference>
<evidence type="ECO:0000256" key="3">
    <source>
        <dbReference type="ARBA" id="ARBA00022840"/>
    </source>
</evidence>
<feature type="compositionally biased region" description="Basic and acidic residues" evidence="5">
    <location>
        <begin position="290"/>
        <end position="299"/>
    </location>
</feature>
<dbReference type="InterPro" id="IPR003593">
    <property type="entry name" value="AAA+_ATPase"/>
</dbReference>
<dbReference type="GO" id="GO:0016887">
    <property type="term" value="F:ATP hydrolysis activity"/>
    <property type="evidence" value="ECO:0007669"/>
    <property type="project" value="InterPro"/>
</dbReference>
<keyword evidence="3 7" id="KW-0067">ATP-binding</keyword>
<dbReference type="InterPro" id="IPR027417">
    <property type="entry name" value="P-loop_NTPase"/>
</dbReference>
<keyword evidence="2" id="KW-0547">Nucleotide-binding</keyword>
<dbReference type="EMBL" id="RXIL01000053">
    <property type="protein sequence ID" value="RZN70631.1"/>
    <property type="molecule type" value="Genomic_DNA"/>
</dbReference>
<dbReference type="GO" id="GO:0005524">
    <property type="term" value="F:ATP binding"/>
    <property type="evidence" value="ECO:0007669"/>
    <property type="project" value="UniProtKB-KW"/>
</dbReference>
<dbReference type="Pfam" id="PF00005">
    <property type="entry name" value="ABC_tran"/>
    <property type="match status" value="1"/>
</dbReference>
<dbReference type="InterPro" id="IPR005894">
    <property type="entry name" value="DrrA"/>
</dbReference>
<gene>
    <name evidence="7" type="ORF">EF807_02990</name>
</gene>
<accession>A0A520KXH4</accession>
<dbReference type="Proteomes" id="UP000320766">
    <property type="component" value="Unassembled WGS sequence"/>
</dbReference>
<feature type="domain" description="ABC transporter" evidence="6">
    <location>
        <begin position="1"/>
        <end position="212"/>
    </location>
</feature>
<protein>
    <submittedName>
        <fullName evidence="7">ATP-binding cassette domain-containing protein</fullName>
    </submittedName>
</protein>
<sequence>MNIKEGEIFGLLGPNGAGKTTTMNMLCTILNPTSGYAKIGGYDVFKEREEVRRSIGIVFQDPCIDNFLTGRENLAFHATMYHMKKREREYRISEVLDLLDLKGKENIKIDDCPAGVQRRFEVARGFMNHPKVLFLDEPTIGLDIVARRKLWEYIRRLNDSEGMTIILTTHYIEEADYLCDRVAVIDNGRIKVIDTPDNLKNSIGKDVISLEIENGRRKEFLNVLTGLDWIEKVEAYNNSFELSVSGGDERVPELVNLADENGFTISSIDSHKPTLEDTFIHYVGKTIRESEGSMKEERKARRARRRGRR</sequence>
<dbReference type="SUPFAM" id="SSF52540">
    <property type="entry name" value="P-loop containing nucleoside triphosphate hydrolases"/>
    <property type="match status" value="1"/>
</dbReference>
<dbReference type="PANTHER" id="PTHR43582">
    <property type="entry name" value="LINEARMYCIN RESISTANCE ATP-BINDING PROTEIN LNRL"/>
    <property type="match status" value="1"/>
</dbReference>
<name>A0A520KXH4_9EURY</name>
<dbReference type="GO" id="GO:0043215">
    <property type="term" value="P:daunorubicin transport"/>
    <property type="evidence" value="ECO:0007669"/>
    <property type="project" value="InterPro"/>
</dbReference>
<reference evidence="7 8" key="1">
    <citation type="journal article" date="2019" name="Nat. Microbiol.">
        <title>Wide diversity of methane and short-chain alkane metabolisms in uncultured archaea.</title>
        <authorList>
            <person name="Borrel G."/>
            <person name="Adam P.S."/>
            <person name="McKay L.J."/>
            <person name="Chen L.X."/>
            <person name="Sierra-Garcia I.N."/>
            <person name="Sieber C.M."/>
            <person name="Letourneur Q."/>
            <person name="Ghozlane A."/>
            <person name="Andersen G.L."/>
            <person name="Li W.J."/>
            <person name="Hallam S.J."/>
            <person name="Muyzer G."/>
            <person name="de Oliveira V.M."/>
            <person name="Inskeep W.P."/>
            <person name="Banfield J.F."/>
            <person name="Gribaldo S."/>
        </authorList>
    </citation>
    <scope>NUCLEOTIDE SEQUENCE [LARGE SCALE GENOMIC DNA]</scope>
    <source>
        <strain evidence="7">NM1b</strain>
    </source>
</reference>
<dbReference type="GO" id="GO:1900753">
    <property type="term" value="P:doxorubicin transport"/>
    <property type="evidence" value="ECO:0007669"/>
    <property type="project" value="InterPro"/>
</dbReference>
<evidence type="ECO:0000313" key="7">
    <source>
        <dbReference type="EMBL" id="RZN70631.1"/>
    </source>
</evidence>
<comment type="caution">
    <text evidence="7">The sequence shown here is derived from an EMBL/GenBank/DDBJ whole genome shotgun (WGS) entry which is preliminary data.</text>
</comment>
<comment type="similarity">
    <text evidence="4">Belongs to the ABC transporter superfamily. Drug exporter-1 (DrugE1) (TC 3.A.1.105) family.</text>
</comment>
<feature type="region of interest" description="Disordered" evidence="5">
    <location>
        <begin position="290"/>
        <end position="309"/>
    </location>
</feature>
<dbReference type="AlphaFoldDB" id="A0A520KXH4"/>
<dbReference type="PANTHER" id="PTHR43582:SF2">
    <property type="entry name" value="LINEARMYCIN RESISTANCE ATP-BINDING PROTEIN LNRL"/>
    <property type="match status" value="1"/>
</dbReference>
<proteinExistence type="inferred from homology"/>